<dbReference type="PIR" id="D75596">
    <property type="entry name" value="D75596"/>
</dbReference>
<evidence type="ECO:0000256" key="3">
    <source>
        <dbReference type="ARBA" id="ARBA00022679"/>
    </source>
</evidence>
<dbReference type="PANTHER" id="PTHR30576:SF10">
    <property type="entry name" value="SLL5057 PROTEIN"/>
    <property type="match status" value="1"/>
</dbReference>
<evidence type="ECO:0000256" key="4">
    <source>
        <dbReference type="ARBA" id="ARBA00022692"/>
    </source>
</evidence>
<dbReference type="OrthoDB" id="9808602at2"/>
<dbReference type="InterPro" id="IPR003362">
    <property type="entry name" value="Bact_transf"/>
</dbReference>
<accession>Q9RZC0</accession>
<dbReference type="InParanoid" id="Q9RZC0"/>
<dbReference type="RefSeq" id="WP_010889294.1">
    <property type="nucleotide sequence ID" value="NZ_JMLF01000008.1"/>
</dbReference>
<evidence type="ECO:0000313" key="10">
    <source>
        <dbReference type="Proteomes" id="UP000002524"/>
    </source>
</evidence>
<protein>
    <submittedName>
        <fullName evidence="9">UDP-galactose-lipid carrier transferase</fullName>
    </submittedName>
</protein>
<feature type="transmembrane region" description="Helical" evidence="7">
    <location>
        <begin position="59"/>
        <end position="78"/>
    </location>
</feature>
<dbReference type="Gene3D" id="3.40.50.720">
    <property type="entry name" value="NAD(P)-binding Rossmann-like Domain"/>
    <property type="match status" value="1"/>
</dbReference>
<dbReference type="GO" id="GO:0005886">
    <property type="term" value="C:plasma membrane"/>
    <property type="evidence" value="ECO:0007669"/>
    <property type="project" value="InterPro"/>
</dbReference>
<evidence type="ECO:0000256" key="6">
    <source>
        <dbReference type="ARBA" id="ARBA00023136"/>
    </source>
</evidence>
<keyword evidence="4 7" id="KW-0812">Transmembrane</keyword>
<dbReference type="KEGG" id="dra:DR_A0034"/>
<organism evidence="9 10">
    <name type="scientific">Deinococcus radiodurans (strain ATCC 13939 / DSM 20539 / JCM 16871 / CCUG 27074 / LMG 4051 / NBRC 15346 / NCIMB 9279 / VKM B-1422 / R1)</name>
    <dbReference type="NCBI Taxonomy" id="243230"/>
    <lineage>
        <taxon>Bacteria</taxon>
        <taxon>Thermotogati</taxon>
        <taxon>Deinococcota</taxon>
        <taxon>Deinococci</taxon>
        <taxon>Deinococcales</taxon>
        <taxon>Deinococcaceae</taxon>
        <taxon>Deinococcus</taxon>
    </lineage>
</organism>
<evidence type="ECO:0000256" key="2">
    <source>
        <dbReference type="ARBA" id="ARBA00006464"/>
    </source>
</evidence>
<dbReference type="eggNOG" id="COG2148">
    <property type="taxonomic scope" value="Bacteria"/>
</dbReference>
<comment type="subcellular location">
    <subcellularLocation>
        <location evidence="1">Membrane</location>
        <topology evidence="1">Multi-pass membrane protein</topology>
    </subcellularLocation>
</comment>
<evidence type="ECO:0000313" key="9">
    <source>
        <dbReference type="EMBL" id="AAF12274.1"/>
    </source>
</evidence>
<sequence>MGLRSSSPSTLGMAPDRSTRSLRLSELPQSLSLVLGDFLSAVVALELTSLFLRATGRPVLNWSDSLIWVGFWILWRAYQGLYPGYGRSPQTELRLHTVGTVQLLGAQLAAAFAVHQLAPSALGLVLQWGLILVLALLIRYGLRSLLIRGGQYGRAISVIGAGQTAALTIAHLRSNPAYGLNPVVAYDDNPALHGTLLEGVPIVGTLDDALNVPRTAQALISIPGARAEVQQRVVNSVYAVYPFTWVVPDLFWVPNQALQPHNIGSIATLEIKNNLKSVQARLIKRALDLMLSVVGLFLIFPILIAIAFLIRWDSKGPAIYKAERLGRNGKTFPCYKFRSMYQNSEERLVELLAADAARRTEYEKFHKLRDDPRVTRIGAFLRKTSLDELPQLLNVVLGQMSLIGPRPYLPREQSKMGNMAREILLVNPGMTGYWQVNERSQSTFERRLDMDRFYIANWTPWLDVLILIQTVRVVLMGKGAY</sequence>
<dbReference type="GO" id="GO:0016780">
    <property type="term" value="F:phosphotransferase activity, for other substituted phosphate groups"/>
    <property type="evidence" value="ECO:0000318"/>
    <property type="project" value="GO_Central"/>
</dbReference>
<dbReference type="eggNOG" id="COG1086">
    <property type="taxonomic scope" value="Bacteria"/>
</dbReference>
<comment type="similarity">
    <text evidence="2">Belongs to the bacterial sugar transferase family.</text>
</comment>
<keyword evidence="5 7" id="KW-1133">Transmembrane helix</keyword>
<reference evidence="9 10" key="1">
    <citation type="journal article" date="1999" name="Science">
        <title>Genome sequence of the radioresistant bacterium Deinococcus radiodurans R1.</title>
        <authorList>
            <person name="White O."/>
            <person name="Eisen J.A."/>
            <person name="Heidelberg J.F."/>
            <person name="Hickey E.K."/>
            <person name="Peterson J.D."/>
            <person name="Dodson R.J."/>
            <person name="Haft D.H."/>
            <person name="Gwinn M.L."/>
            <person name="Nelson W.C."/>
            <person name="Richardson D.L."/>
            <person name="Moffat K.S."/>
            <person name="Qin H."/>
            <person name="Jiang L."/>
            <person name="Pamphile W."/>
            <person name="Crosby M."/>
            <person name="Shen M."/>
            <person name="Vamathevan J.J."/>
            <person name="Lam P."/>
            <person name="McDonald L."/>
            <person name="Utterback T."/>
            <person name="Zalewski C."/>
            <person name="Makarova K.S."/>
            <person name="Aravind L."/>
            <person name="Daly M.J."/>
            <person name="Minton K.W."/>
            <person name="Fleischmann R.D."/>
            <person name="Ketchum K.A."/>
            <person name="Nelson K.E."/>
            <person name="Salzberg S."/>
            <person name="Smith H.O."/>
            <person name="Venter J.C."/>
            <person name="Fraser C.M."/>
        </authorList>
    </citation>
    <scope>NUCLEOTIDE SEQUENCE [LARGE SCALE GENOMIC DNA]</scope>
    <source>
        <strain evidence="10">ATCC 13939 / DSM 20539 / JCM 16871 / LMG 4051 / NBRC 15346 / NCIMB 9279 / R1 / VKM B-1422</strain>
    </source>
</reference>
<dbReference type="InterPro" id="IPR017475">
    <property type="entry name" value="EPS_sugar_tfrase"/>
</dbReference>
<evidence type="ECO:0000259" key="8">
    <source>
        <dbReference type="Pfam" id="PF02397"/>
    </source>
</evidence>
<dbReference type="PANTHER" id="PTHR30576">
    <property type="entry name" value="COLANIC BIOSYNTHESIS UDP-GLUCOSE LIPID CARRIER TRANSFERASE"/>
    <property type="match status" value="1"/>
</dbReference>
<proteinExistence type="inferred from homology"/>
<dbReference type="PATRIC" id="fig|243230.17.peg.2923"/>
<dbReference type="GO" id="GO:0000271">
    <property type="term" value="P:polysaccharide biosynthetic process"/>
    <property type="evidence" value="ECO:0007669"/>
    <property type="project" value="InterPro"/>
</dbReference>
<keyword evidence="3 9" id="KW-0808">Transferase</keyword>
<dbReference type="AlphaFoldDB" id="Q9RZC0"/>
<dbReference type="HOGENOM" id="CLU_024920_3_5_0"/>
<dbReference type="EnsemblBacteria" id="AAF12274">
    <property type="protein sequence ID" value="AAF12274"/>
    <property type="gene ID" value="DR_A0034"/>
</dbReference>
<dbReference type="Pfam" id="PF13727">
    <property type="entry name" value="CoA_binding_3"/>
    <property type="match status" value="1"/>
</dbReference>
<evidence type="ECO:0000256" key="7">
    <source>
        <dbReference type="SAM" id="Phobius"/>
    </source>
</evidence>
<dbReference type="STRING" id="243230.DR_A0034"/>
<evidence type="ECO:0000256" key="1">
    <source>
        <dbReference type="ARBA" id="ARBA00004141"/>
    </source>
</evidence>
<feature type="transmembrane region" description="Helical" evidence="7">
    <location>
        <begin position="121"/>
        <end position="142"/>
    </location>
</feature>
<dbReference type="Pfam" id="PF02397">
    <property type="entry name" value="Bac_transf"/>
    <property type="match status" value="1"/>
</dbReference>
<dbReference type="InterPro" id="IPR017472">
    <property type="entry name" value="Undecaprenyl-P_galact_Ptfrase"/>
</dbReference>
<evidence type="ECO:0000256" key="5">
    <source>
        <dbReference type="ARBA" id="ARBA00022989"/>
    </source>
</evidence>
<keyword evidence="10" id="KW-1185">Reference proteome</keyword>
<feature type="transmembrane region" description="Helical" evidence="7">
    <location>
        <begin position="31"/>
        <end position="52"/>
    </location>
</feature>
<dbReference type="InterPro" id="IPR036291">
    <property type="entry name" value="NAD(P)-bd_dom_sf"/>
</dbReference>
<feature type="domain" description="Bacterial sugar transferase" evidence="8">
    <location>
        <begin position="284"/>
        <end position="475"/>
    </location>
</feature>
<dbReference type="PaxDb" id="243230-DR_A0034"/>
<feature type="transmembrane region" description="Helical" evidence="7">
    <location>
        <begin position="289"/>
        <end position="312"/>
    </location>
</feature>
<dbReference type="NCBIfam" id="TIGR03025">
    <property type="entry name" value="EPS_sugtrans"/>
    <property type="match status" value="1"/>
</dbReference>
<dbReference type="SUPFAM" id="SSF51735">
    <property type="entry name" value="NAD(P)-binding Rossmann-fold domains"/>
    <property type="match status" value="1"/>
</dbReference>
<dbReference type="EMBL" id="AE001825">
    <property type="protein sequence ID" value="AAF12274.1"/>
    <property type="molecule type" value="Genomic_DNA"/>
</dbReference>
<keyword evidence="6 7" id="KW-0472">Membrane</keyword>
<gene>
    <name evidence="9" type="ordered locus">DR_A0034</name>
</gene>
<dbReference type="Proteomes" id="UP000002524">
    <property type="component" value="Chromosome 2"/>
</dbReference>
<dbReference type="NCBIfam" id="TIGR03022">
    <property type="entry name" value="WbaP_sugtrans"/>
    <property type="match status" value="1"/>
</dbReference>
<name>Q9RZC0_DEIRA</name>